<name>A0A9P2WPQ8_THEFU</name>
<keyword evidence="1" id="KW-0472">Membrane</keyword>
<comment type="caution">
    <text evidence="2">The sequence shown here is derived from an EMBL/GenBank/DDBJ whole genome shotgun (WGS) entry which is preliminary data.</text>
</comment>
<keyword evidence="1" id="KW-0812">Transmembrane</keyword>
<gene>
    <name evidence="2" type="ORF">TM51_12628</name>
</gene>
<sequence>MRRTVATVGVAFGVFCLVLAPLLRYWVASAFMKTPLDYYAQTVNRSEDATYFNVEEMKVIEGATVEAHTTFKADVRASDDDIVVWDEFRWVKDVDRDFAFLSTTRHTAHDRVTGEAVDCCGSSVNEESVPQSGQAFKWPFLVEQRDYEFFDSTVREALPIRFEGVEEVDGHPGVEAYKFVQEVEPTVVETRELPRSLLGLDGEGDVTADIVYSNTRTYWVDPITGSPLDLREEQRRVAVVDGEERLVMFDATMDFTDETVAERVAAAADGDKIILIRTTLPIVLLAVGAVVLVIGLALSLSRTRTPAHARA</sequence>
<evidence type="ECO:0008006" key="4">
    <source>
        <dbReference type="Google" id="ProtNLM"/>
    </source>
</evidence>
<dbReference type="AlphaFoldDB" id="A0A9P2WPQ8"/>
<evidence type="ECO:0000256" key="1">
    <source>
        <dbReference type="SAM" id="Phobius"/>
    </source>
</evidence>
<dbReference type="RefSeq" id="WP_016189150.1">
    <property type="nucleotide sequence ID" value="NZ_AOSG01000071.1"/>
</dbReference>
<evidence type="ECO:0000313" key="2">
    <source>
        <dbReference type="EMBL" id="EOR70485.1"/>
    </source>
</evidence>
<reference evidence="2 3" key="1">
    <citation type="journal article" date="2013" name="Genome Announc.">
        <title>Draft Genome Sequence of the Lignocellulose Decomposer Thermobifida fusca Strain TM51.</title>
        <authorList>
            <person name="Toth A."/>
            <person name="Barna T."/>
            <person name="Nagy I."/>
            <person name="Horvath B."/>
            <person name="Nagy I."/>
            <person name="Tancsics A."/>
            <person name="Kriszt B."/>
            <person name="Baka E."/>
            <person name="Fekete C."/>
            <person name="Kukolya J."/>
        </authorList>
    </citation>
    <scope>NUCLEOTIDE SEQUENCE [LARGE SCALE GENOMIC DNA]</scope>
    <source>
        <strain evidence="2 3">TM51</strain>
    </source>
</reference>
<feature type="transmembrane region" description="Helical" evidence="1">
    <location>
        <begin position="280"/>
        <end position="300"/>
    </location>
</feature>
<organism evidence="2 3">
    <name type="scientific">Thermobifida fusca TM51</name>
    <dbReference type="NCBI Taxonomy" id="1169414"/>
    <lineage>
        <taxon>Bacteria</taxon>
        <taxon>Bacillati</taxon>
        <taxon>Actinomycetota</taxon>
        <taxon>Actinomycetes</taxon>
        <taxon>Streptosporangiales</taxon>
        <taxon>Nocardiopsidaceae</taxon>
        <taxon>Thermobifida</taxon>
    </lineage>
</organism>
<dbReference type="EMBL" id="AOSG01000071">
    <property type="protein sequence ID" value="EOR70485.1"/>
    <property type="molecule type" value="Genomic_DNA"/>
</dbReference>
<dbReference type="Proteomes" id="UP000014184">
    <property type="component" value="Unassembled WGS sequence"/>
</dbReference>
<keyword evidence="1" id="KW-1133">Transmembrane helix</keyword>
<keyword evidence="3" id="KW-1185">Reference proteome</keyword>
<accession>A0A9P2WPQ8</accession>
<evidence type="ECO:0000313" key="3">
    <source>
        <dbReference type="Proteomes" id="UP000014184"/>
    </source>
</evidence>
<protein>
    <recommendedName>
        <fullName evidence="4">DUF3068 domain-containing protein</fullName>
    </recommendedName>
</protein>
<proteinExistence type="predicted"/>
<dbReference type="Pfam" id="PF11271">
    <property type="entry name" value="PorA"/>
    <property type="match status" value="1"/>
</dbReference>
<dbReference type="InterPro" id="IPR021424">
    <property type="entry name" value="PorA"/>
</dbReference>